<feature type="transmembrane region" description="Helical" evidence="8">
    <location>
        <begin position="76"/>
        <end position="96"/>
    </location>
</feature>
<evidence type="ECO:0000256" key="2">
    <source>
        <dbReference type="ARBA" id="ARBA00007069"/>
    </source>
</evidence>
<dbReference type="CDD" id="cd06261">
    <property type="entry name" value="TM_PBP2"/>
    <property type="match status" value="1"/>
</dbReference>
<feature type="transmembrane region" description="Helical" evidence="8">
    <location>
        <begin position="157"/>
        <end position="178"/>
    </location>
</feature>
<feature type="domain" description="ABC transmembrane type-1" evidence="9">
    <location>
        <begin position="70"/>
        <end position="276"/>
    </location>
</feature>
<gene>
    <name evidence="10" type="ORF">F0Q34_12625</name>
</gene>
<dbReference type="PANTHER" id="PTHR42929">
    <property type="entry name" value="INNER MEMBRANE ABC TRANSPORTER PERMEASE PROTEIN YDCU-RELATED-RELATED"/>
    <property type="match status" value="1"/>
</dbReference>
<evidence type="ECO:0000256" key="4">
    <source>
        <dbReference type="ARBA" id="ARBA00022475"/>
    </source>
</evidence>
<dbReference type="RefSeq" id="WP_149812580.1">
    <property type="nucleotide sequence ID" value="NZ_VUKA01000005.1"/>
</dbReference>
<evidence type="ECO:0000256" key="7">
    <source>
        <dbReference type="ARBA" id="ARBA00023136"/>
    </source>
</evidence>
<feature type="transmembrane region" description="Helical" evidence="8">
    <location>
        <begin position="21"/>
        <end position="43"/>
    </location>
</feature>
<accession>A0A5B2TFQ4</accession>
<feature type="transmembrane region" description="Helical" evidence="8">
    <location>
        <begin position="255"/>
        <end position="276"/>
    </location>
</feature>
<evidence type="ECO:0000256" key="6">
    <source>
        <dbReference type="ARBA" id="ARBA00022989"/>
    </source>
</evidence>
<dbReference type="OrthoDB" id="7915284at2"/>
<dbReference type="InterPro" id="IPR000515">
    <property type="entry name" value="MetI-like"/>
</dbReference>
<feature type="transmembrane region" description="Helical" evidence="8">
    <location>
        <begin position="103"/>
        <end position="124"/>
    </location>
</feature>
<evidence type="ECO:0000256" key="1">
    <source>
        <dbReference type="ARBA" id="ARBA00004651"/>
    </source>
</evidence>
<evidence type="ECO:0000256" key="5">
    <source>
        <dbReference type="ARBA" id="ARBA00022692"/>
    </source>
</evidence>
<comment type="subcellular location">
    <subcellularLocation>
        <location evidence="1 8">Cell membrane</location>
        <topology evidence="1 8">Multi-pass membrane protein</topology>
    </subcellularLocation>
</comment>
<keyword evidence="6 8" id="KW-1133">Transmembrane helix</keyword>
<dbReference type="PROSITE" id="PS50928">
    <property type="entry name" value="ABC_TM1"/>
    <property type="match status" value="1"/>
</dbReference>
<dbReference type="InterPro" id="IPR035906">
    <property type="entry name" value="MetI-like_sf"/>
</dbReference>
<protein>
    <submittedName>
        <fullName evidence="10">ABC transporter permease</fullName>
    </submittedName>
</protein>
<name>A0A5B2TFQ4_9PROT</name>
<keyword evidence="3 8" id="KW-0813">Transport</keyword>
<organism evidence="10 11">
    <name type="scientific">Teichococcus oryzae</name>
    <dbReference type="NCBI Taxonomy" id="1608942"/>
    <lineage>
        <taxon>Bacteria</taxon>
        <taxon>Pseudomonadati</taxon>
        <taxon>Pseudomonadota</taxon>
        <taxon>Alphaproteobacteria</taxon>
        <taxon>Acetobacterales</taxon>
        <taxon>Roseomonadaceae</taxon>
        <taxon>Roseomonas</taxon>
    </lineage>
</organism>
<dbReference type="GO" id="GO:0005886">
    <property type="term" value="C:plasma membrane"/>
    <property type="evidence" value="ECO:0007669"/>
    <property type="project" value="UniProtKB-SubCell"/>
</dbReference>
<keyword evidence="11" id="KW-1185">Reference proteome</keyword>
<evidence type="ECO:0000313" key="11">
    <source>
        <dbReference type="Proteomes" id="UP000322110"/>
    </source>
</evidence>
<evidence type="ECO:0000256" key="3">
    <source>
        <dbReference type="ARBA" id="ARBA00022448"/>
    </source>
</evidence>
<keyword evidence="4" id="KW-1003">Cell membrane</keyword>
<dbReference type="GO" id="GO:0055085">
    <property type="term" value="P:transmembrane transport"/>
    <property type="evidence" value="ECO:0007669"/>
    <property type="project" value="InterPro"/>
</dbReference>
<keyword evidence="5 8" id="KW-0812">Transmembrane</keyword>
<sequence>MSRRPSRFLLGGRRFSPAASLALAAPFLLLLLVVFLLPLATLLHESLFVPEPGIGNYARALQEPVYLRVMLRTLRIALFVTLLALLLAWPLALLMARSKGLGLALLAAAVLLPLWTSVLVRTYAWMVLLQRNGVVNQMLAQLGLSDQPMRLLYTEGAVVLAMAHVLLPFMVLPIYSALKGIPEDYSRAAQMLGASPWASFREVTWPLCLPGVTSGCLMVFLLALGFFVTPALIGGPQQMMIATLVSQQVREMLDWPFAGALVGILLFFVLMLTLLFRRAVRLDRFVGQA</sequence>
<dbReference type="PANTHER" id="PTHR42929:SF5">
    <property type="entry name" value="ABC TRANSPORTER PERMEASE PROTEIN"/>
    <property type="match status" value="1"/>
</dbReference>
<evidence type="ECO:0000259" key="9">
    <source>
        <dbReference type="PROSITE" id="PS50928"/>
    </source>
</evidence>
<evidence type="ECO:0000313" key="10">
    <source>
        <dbReference type="EMBL" id="KAA2212964.1"/>
    </source>
</evidence>
<dbReference type="Pfam" id="PF00528">
    <property type="entry name" value="BPD_transp_1"/>
    <property type="match status" value="1"/>
</dbReference>
<comment type="caution">
    <text evidence="10">The sequence shown here is derived from an EMBL/GenBank/DDBJ whole genome shotgun (WGS) entry which is preliminary data.</text>
</comment>
<keyword evidence="7 8" id="KW-0472">Membrane</keyword>
<dbReference type="Gene3D" id="1.10.3720.10">
    <property type="entry name" value="MetI-like"/>
    <property type="match status" value="1"/>
</dbReference>
<comment type="similarity">
    <text evidence="2">Belongs to the binding-protein-dependent transport system permease family. CysTW subfamily.</text>
</comment>
<reference evidence="10 11" key="1">
    <citation type="journal article" date="2015" name="Int. J. Syst. Evol. Microbiol.">
        <title>Roseomonas oryzae sp. nov., isolated from paddy rhizosphere soil.</title>
        <authorList>
            <person name="Ramaprasad E.V."/>
            <person name="Sasikala Ch."/>
            <person name="Ramana Ch.V."/>
        </authorList>
    </citation>
    <scope>NUCLEOTIDE SEQUENCE [LARGE SCALE GENOMIC DNA]</scope>
    <source>
        <strain evidence="10 11">KCTC 42542</strain>
    </source>
</reference>
<dbReference type="SUPFAM" id="SSF161098">
    <property type="entry name" value="MetI-like"/>
    <property type="match status" value="1"/>
</dbReference>
<evidence type="ECO:0000256" key="8">
    <source>
        <dbReference type="RuleBase" id="RU363032"/>
    </source>
</evidence>
<dbReference type="Proteomes" id="UP000322110">
    <property type="component" value="Unassembled WGS sequence"/>
</dbReference>
<dbReference type="EMBL" id="VUKA01000005">
    <property type="protein sequence ID" value="KAA2212964.1"/>
    <property type="molecule type" value="Genomic_DNA"/>
</dbReference>
<feature type="transmembrane region" description="Helical" evidence="8">
    <location>
        <begin position="207"/>
        <end position="235"/>
    </location>
</feature>
<dbReference type="AlphaFoldDB" id="A0A5B2TFQ4"/>
<proteinExistence type="inferred from homology"/>